<keyword evidence="1" id="KW-0812">Transmembrane</keyword>
<feature type="transmembrane region" description="Helical" evidence="1">
    <location>
        <begin position="21"/>
        <end position="44"/>
    </location>
</feature>
<keyword evidence="1" id="KW-0472">Membrane</keyword>
<dbReference type="AlphaFoldDB" id="C0MFS3"/>
<dbReference type="HOGENOM" id="CLU_2921002_0_0_9"/>
<gene>
    <name evidence="2" type="ordered locus">SZO_09951</name>
</gene>
<evidence type="ECO:0000256" key="1">
    <source>
        <dbReference type="SAM" id="Phobius"/>
    </source>
</evidence>
<accession>C0MFS3</accession>
<organism evidence="3">
    <name type="scientific">Streptococcus equi subsp. zooepidemicus (strain H70)</name>
    <dbReference type="NCBI Taxonomy" id="553483"/>
    <lineage>
        <taxon>Bacteria</taxon>
        <taxon>Bacillati</taxon>
        <taxon>Bacillota</taxon>
        <taxon>Bacilli</taxon>
        <taxon>Lactobacillales</taxon>
        <taxon>Streptococcaceae</taxon>
        <taxon>Streptococcus</taxon>
    </lineage>
</organism>
<sequence>MARGSGRGCWRTSDWSSGLRLCLLVVSSMDLKSFILGLVVGFLLPYCDQKLLNILKTLFKK</sequence>
<protein>
    <submittedName>
        <fullName evidence="2">Putative bacteriocin</fullName>
    </submittedName>
</protein>
<evidence type="ECO:0000313" key="3">
    <source>
        <dbReference type="Proteomes" id="UP000001368"/>
    </source>
</evidence>
<name>C0MFS3_STRS7</name>
<dbReference type="Proteomes" id="UP000001368">
    <property type="component" value="Chromosome"/>
</dbReference>
<proteinExistence type="predicted"/>
<dbReference type="EMBL" id="FM204884">
    <property type="protein sequence ID" value="CAW99314.1"/>
    <property type="molecule type" value="Genomic_DNA"/>
</dbReference>
<keyword evidence="1" id="KW-1133">Transmembrane helix</keyword>
<evidence type="ECO:0000313" key="2">
    <source>
        <dbReference type="EMBL" id="CAW99314.1"/>
    </source>
</evidence>
<reference evidence="2 3" key="1">
    <citation type="journal article" date="2009" name="PLoS Pathog.">
        <title>Genomic evidence for the evolution of Streptococcus equi: host restriction, increased virulence, and genetic exchange with human pathogens.</title>
        <authorList>
            <person name="Holden M.T.G."/>
            <person name="Heather Z."/>
            <person name="Paillot R."/>
            <person name="Steward K.F."/>
            <person name="Webb K."/>
            <person name="Ainslie F."/>
            <person name="Jourdan T."/>
            <person name="Bason N.C."/>
            <person name="Holroyd N.E."/>
            <person name="Mungall K."/>
            <person name="Quail M.A."/>
            <person name="Sanders M."/>
            <person name="Simmonds M."/>
            <person name="Willey D."/>
            <person name="Brooks K."/>
            <person name="Aanensen D.M."/>
            <person name="Spratt B.G."/>
            <person name="Jolley K.A."/>
            <person name="Maiden M.C.J."/>
            <person name="Kehoe M."/>
            <person name="Chanter N."/>
            <person name="Bentley S.D."/>
            <person name="Robinson C."/>
            <person name="Maskell D.J."/>
            <person name="Parkhill J."/>
            <person name="Waller A.S."/>
        </authorList>
    </citation>
    <scope>NUCLEOTIDE SEQUENCE [LARGE SCALE GENOMIC DNA]</scope>
    <source>
        <strain evidence="2 3">H70</strain>
    </source>
</reference>
<dbReference type="KEGG" id="seq:SZO_09951"/>